<organism evidence="1">
    <name type="scientific">Siphoviridae sp. ctFRY1</name>
    <dbReference type="NCBI Taxonomy" id="2827820"/>
    <lineage>
        <taxon>Viruses</taxon>
        <taxon>Duplodnaviria</taxon>
        <taxon>Heunggongvirae</taxon>
        <taxon>Uroviricota</taxon>
        <taxon>Caudoviricetes</taxon>
    </lineage>
</organism>
<dbReference type="EMBL" id="BK032676">
    <property type="protein sequence ID" value="DAF54256.1"/>
    <property type="molecule type" value="Genomic_DNA"/>
</dbReference>
<proteinExistence type="predicted"/>
<reference evidence="1" key="1">
    <citation type="journal article" date="2021" name="Proc. Natl. Acad. Sci. U.S.A.">
        <title>A Catalog of Tens of Thousands of Viruses from Human Metagenomes Reveals Hidden Associations with Chronic Diseases.</title>
        <authorList>
            <person name="Tisza M.J."/>
            <person name="Buck C.B."/>
        </authorList>
    </citation>
    <scope>NUCLEOTIDE SEQUENCE</scope>
    <source>
        <strain evidence="1">CtFRY1</strain>
    </source>
</reference>
<name>A0A8S5STI2_9CAUD</name>
<accession>A0A8S5STI2</accession>
<sequence length="164" mass="18121">MAGVNKRPLASSVLWRQKLIQRCDMSNTKIRKALNSVVEELASELQTGTRTIRINWENMAGDHADGNGIYLEPYLLPAPTQFVGLQQKGRIYAGVYQVAVVFPADTGTQYASELADTIAESPKWQNVKIDGMTFQLQDAPYTSPVTEDIDAARIVVTVMYHGCA</sequence>
<dbReference type="Gene3D" id="3.30.2000.20">
    <property type="match status" value="1"/>
</dbReference>
<protein>
    <submittedName>
        <fullName evidence="1">Tail completion protein</fullName>
    </submittedName>
</protein>
<evidence type="ECO:0000313" key="1">
    <source>
        <dbReference type="EMBL" id="DAF54256.1"/>
    </source>
</evidence>
<dbReference type="InterPro" id="IPR025395">
    <property type="entry name" value="Phage_tail_terminator-like"/>
</dbReference>
<dbReference type="Pfam" id="PF13554">
    <property type="entry name" value="Phage_tail_terminator_5"/>
    <property type="match status" value="1"/>
</dbReference>